<keyword evidence="6 11" id="KW-0812">Transmembrane</keyword>
<keyword evidence="3" id="KW-0813">Transport</keyword>
<organism evidence="13 14">
    <name type="scientific">Noviluteimonas gilva</name>
    <dbReference type="NCBI Taxonomy" id="2682097"/>
    <lineage>
        <taxon>Bacteria</taxon>
        <taxon>Pseudomonadati</taxon>
        <taxon>Pseudomonadota</taxon>
        <taxon>Gammaproteobacteria</taxon>
        <taxon>Lysobacterales</taxon>
        <taxon>Lysobacteraceae</taxon>
        <taxon>Noviluteimonas</taxon>
    </lineage>
</organism>
<keyword evidence="14" id="KW-1185">Reference proteome</keyword>
<evidence type="ECO:0000256" key="4">
    <source>
        <dbReference type="ARBA" id="ARBA00022475"/>
    </source>
</evidence>
<proteinExistence type="inferred from homology"/>
<comment type="similarity">
    <text evidence="2">Belongs to the TonB family.</text>
</comment>
<dbReference type="GO" id="GO:0031992">
    <property type="term" value="F:energy transducer activity"/>
    <property type="evidence" value="ECO:0007669"/>
    <property type="project" value="TreeGrafter"/>
</dbReference>
<keyword evidence="7" id="KW-0653">Protein transport</keyword>
<dbReference type="AlphaFoldDB" id="A0A7C9I0Q0"/>
<keyword evidence="9 11" id="KW-0472">Membrane</keyword>
<dbReference type="PANTHER" id="PTHR33446:SF11">
    <property type="entry name" value="TONB3"/>
    <property type="match status" value="1"/>
</dbReference>
<dbReference type="Pfam" id="PF03544">
    <property type="entry name" value="TonB_C"/>
    <property type="match status" value="1"/>
</dbReference>
<dbReference type="GO" id="GO:0055085">
    <property type="term" value="P:transmembrane transport"/>
    <property type="evidence" value="ECO:0007669"/>
    <property type="project" value="InterPro"/>
</dbReference>
<evidence type="ECO:0000256" key="7">
    <source>
        <dbReference type="ARBA" id="ARBA00022927"/>
    </source>
</evidence>
<feature type="transmembrane region" description="Helical" evidence="11">
    <location>
        <begin position="20"/>
        <end position="41"/>
    </location>
</feature>
<dbReference type="InterPro" id="IPR037682">
    <property type="entry name" value="TonB_C"/>
</dbReference>
<gene>
    <name evidence="13" type="ORF">GN331_15945</name>
</gene>
<keyword evidence="5" id="KW-0997">Cell inner membrane</keyword>
<comment type="subcellular location">
    <subcellularLocation>
        <location evidence="1">Cell inner membrane</location>
        <topology evidence="1">Single-pass membrane protein</topology>
        <orientation evidence="1">Periplasmic side</orientation>
    </subcellularLocation>
</comment>
<dbReference type="PANTHER" id="PTHR33446">
    <property type="entry name" value="PROTEIN TONB-RELATED"/>
    <property type="match status" value="1"/>
</dbReference>
<evidence type="ECO:0000256" key="10">
    <source>
        <dbReference type="SAM" id="MobiDB-lite"/>
    </source>
</evidence>
<evidence type="ECO:0000256" key="9">
    <source>
        <dbReference type="ARBA" id="ARBA00023136"/>
    </source>
</evidence>
<evidence type="ECO:0000256" key="8">
    <source>
        <dbReference type="ARBA" id="ARBA00022989"/>
    </source>
</evidence>
<dbReference type="GO" id="GO:0098797">
    <property type="term" value="C:plasma membrane protein complex"/>
    <property type="evidence" value="ECO:0007669"/>
    <property type="project" value="TreeGrafter"/>
</dbReference>
<dbReference type="InterPro" id="IPR051045">
    <property type="entry name" value="TonB-dependent_transducer"/>
</dbReference>
<dbReference type="RefSeq" id="WP_156643284.1">
    <property type="nucleotide sequence ID" value="NZ_WOXT01000006.1"/>
</dbReference>
<keyword evidence="4" id="KW-1003">Cell membrane</keyword>
<reference evidence="13 14" key="1">
    <citation type="submission" date="2019-12" db="EMBL/GenBank/DDBJ databases">
        <authorList>
            <person name="Xu J."/>
        </authorList>
    </citation>
    <scope>NUCLEOTIDE SEQUENCE [LARGE SCALE GENOMIC DNA]</scope>
    <source>
        <strain evidence="13 14">HX-5-24</strain>
    </source>
</reference>
<comment type="caution">
    <text evidence="13">The sequence shown here is derived from an EMBL/GenBank/DDBJ whole genome shotgun (WGS) entry which is preliminary data.</text>
</comment>
<name>A0A7C9I0Q0_9GAMM</name>
<dbReference type="InterPro" id="IPR006260">
    <property type="entry name" value="TonB/TolA_C"/>
</dbReference>
<protein>
    <submittedName>
        <fullName evidence="13">TonB family protein</fullName>
    </submittedName>
</protein>
<dbReference type="SUPFAM" id="SSF74653">
    <property type="entry name" value="TolA/TonB C-terminal domain"/>
    <property type="match status" value="1"/>
</dbReference>
<sequence length="293" mass="32143">MSAVAAPPPPPQIGDNARLGATAVFSLILHGILVLGVGFALDDAAPVLPTLDVILTQVQSPLTPKQADFLAQANNEGGGEHDKASRPGEAQIGIADRPTPGVATQPLRRQSPTPQPPPEARVITTMRSDARTMQPLDTPPPVEAPYPEGRAKVERDMEMARRAAEIQLRSEAYAKRPKRKFVSASTKEYAYAAYMRNWVDRVQRVGNLNYPDEARRRHIGGLLVISVAIRRDGSVEKMSIIESSHIPMLDDAALRIVKFSEPFAQLPKTEENVDVLHVTRTWQFMPGGELIDR</sequence>
<dbReference type="Gene3D" id="3.30.1150.10">
    <property type="match status" value="1"/>
</dbReference>
<dbReference type="PROSITE" id="PS52015">
    <property type="entry name" value="TONB_CTD"/>
    <property type="match status" value="1"/>
</dbReference>
<evidence type="ECO:0000259" key="12">
    <source>
        <dbReference type="PROSITE" id="PS52015"/>
    </source>
</evidence>
<evidence type="ECO:0000256" key="2">
    <source>
        <dbReference type="ARBA" id="ARBA00006555"/>
    </source>
</evidence>
<accession>A0A7C9I0Q0</accession>
<evidence type="ECO:0000313" key="14">
    <source>
        <dbReference type="Proteomes" id="UP000479692"/>
    </source>
</evidence>
<evidence type="ECO:0000256" key="11">
    <source>
        <dbReference type="SAM" id="Phobius"/>
    </source>
</evidence>
<dbReference type="GO" id="GO:0015031">
    <property type="term" value="P:protein transport"/>
    <property type="evidence" value="ECO:0007669"/>
    <property type="project" value="UniProtKB-KW"/>
</dbReference>
<dbReference type="EMBL" id="WOXT01000006">
    <property type="protein sequence ID" value="MUV15694.1"/>
    <property type="molecule type" value="Genomic_DNA"/>
</dbReference>
<feature type="domain" description="TonB C-terminal" evidence="12">
    <location>
        <begin position="195"/>
        <end position="293"/>
    </location>
</feature>
<dbReference type="NCBIfam" id="TIGR01352">
    <property type="entry name" value="tonB_Cterm"/>
    <property type="match status" value="1"/>
</dbReference>
<evidence type="ECO:0000256" key="1">
    <source>
        <dbReference type="ARBA" id="ARBA00004383"/>
    </source>
</evidence>
<feature type="region of interest" description="Disordered" evidence="10">
    <location>
        <begin position="91"/>
        <end position="120"/>
    </location>
</feature>
<keyword evidence="8 11" id="KW-1133">Transmembrane helix</keyword>
<evidence type="ECO:0000256" key="6">
    <source>
        <dbReference type="ARBA" id="ARBA00022692"/>
    </source>
</evidence>
<evidence type="ECO:0000313" key="13">
    <source>
        <dbReference type="EMBL" id="MUV15694.1"/>
    </source>
</evidence>
<evidence type="ECO:0000256" key="3">
    <source>
        <dbReference type="ARBA" id="ARBA00022448"/>
    </source>
</evidence>
<evidence type="ECO:0000256" key="5">
    <source>
        <dbReference type="ARBA" id="ARBA00022519"/>
    </source>
</evidence>
<dbReference type="Proteomes" id="UP000479692">
    <property type="component" value="Unassembled WGS sequence"/>
</dbReference>